<evidence type="ECO:0000256" key="2">
    <source>
        <dbReference type="SAM" id="SignalP"/>
    </source>
</evidence>
<keyword evidence="5" id="KW-1185">Reference proteome</keyword>
<evidence type="ECO:0000256" key="1">
    <source>
        <dbReference type="SAM" id="MobiDB-lite"/>
    </source>
</evidence>
<reference evidence="4 5" key="1">
    <citation type="submission" date="2020-04" db="EMBL/GenBank/DDBJ databases">
        <title>Paeniglutamicibacter sp. ANT13_2, a novel actinomycete isolated from sediment in Antarctica.</title>
        <authorList>
            <person name="Sakdapetsiri C."/>
            <person name="Pinyakong O."/>
        </authorList>
    </citation>
    <scope>NUCLEOTIDE SEQUENCE [LARGE SCALE GENOMIC DNA]</scope>
    <source>
        <strain evidence="4 5">ANT13_2</strain>
    </source>
</reference>
<comment type="caution">
    <text evidence="4">The sequence shown here is derived from an EMBL/GenBank/DDBJ whole genome shotgun (WGS) entry which is preliminary data.</text>
</comment>
<gene>
    <name evidence="4" type="ORF">HED64_19135</name>
</gene>
<keyword evidence="4" id="KW-0255">Endonuclease</keyword>
<protein>
    <submittedName>
        <fullName evidence="4">HNH endonuclease</fullName>
    </submittedName>
</protein>
<dbReference type="PANTHER" id="PTHR24094">
    <property type="entry name" value="SECRETED PROTEIN"/>
    <property type="match status" value="1"/>
</dbReference>
<evidence type="ECO:0000313" key="5">
    <source>
        <dbReference type="Proteomes" id="UP000746595"/>
    </source>
</evidence>
<keyword evidence="2" id="KW-0732">Signal</keyword>
<dbReference type="GO" id="GO:0004519">
    <property type="term" value="F:endonuclease activity"/>
    <property type="evidence" value="ECO:0007669"/>
    <property type="project" value="UniProtKB-KW"/>
</dbReference>
<feature type="chain" id="PRO_5046010931" evidence="2">
    <location>
        <begin position="31"/>
        <end position="265"/>
    </location>
</feature>
<dbReference type="PANTHER" id="PTHR24094:SF15">
    <property type="entry name" value="AMP-DEPENDENT SYNTHETASE_LIGASE DOMAIN-CONTAINING PROTEIN-RELATED"/>
    <property type="match status" value="1"/>
</dbReference>
<keyword evidence="4" id="KW-0540">Nuclease</keyword>
<dbReference type="Pfam" id="PF07510">
    <property type="entry name" value="GmrSD_C"/>
    <property type="match status" value="1"/>
</dbReference>
<dbReference type="Proteomes" id="UP000746595">
    <property type="component" value="Unassembled WGS sequence"/>
</dbReference>
<organism evidence="4 5">
    <name type="scientific">Paeniglutamicibacter terrestris</name>
    <dbReference type="NCBI Taxonomy" id="2723403"/>
    <lineage>
        <taxon>Bacteria</taxon>
        <taxon>Bacillati</taxon>
        <taxon>Actinomycetota</taxon>
        <taxon>Actinomycetes</taxon>
        <taxon>Micrococcales</taxon>
        <taxon>Micrococcaceae</taxon>
        <taxon>Paeniglutamicibacter</taxon>
    </lineage>
</organism>
<name>A0ABX1G9U4_9MICC</name>
<evidence type="ECO:0000313" key="4">
    <source>
        <dbReference type="EMBL" id="NKG22808.1"/>
    </source>
</evidence>
<feature type="domain" description="GmrSD restriction endonucleases C-terminal" evidence="3">
    <location>
        <begin position="100"/>
        <end position="235"/>
    </location>
</feature>
<accession>A0ABX1G9U4</accession>
<feature type="compositionally biased region" description="Low complexity" evidence="1">
    <location>
        <begin position="34"/>
        <end position="50"/>
    </location>
</feature>
<feature type="signal peptide" evidence="2">
    <location>
        <begin position="1"/>
        <end position="30"/>
    </location>
</feature>
<dbReference type="EMBL" id="JAAWVT010000016">
    <property type="protein sequence ID" value="NKG22808.1"/>
    <property type="molecule type" value="Genomic_DNA"/>
</dbReference>
<dbReference type="InterPro" id="IPR011089">
    <property type="entry name" value="GmrSD_C"/>
</dbReference>
<proteinExistence type="predicted"/>
<dbReference type="PROSITE" id="PS51257">
    <property type="entry name" value="PROKAR_LIPOPROTEIN"/>
    <property type="match status" value="1"/>
</dbReference>
<feature type="region of interest" description="Disordered" evidence="1">
    <location>
        <begin position="30"/>
        <end position="57"/>
    </location>
</feature>
<sequence>MKHKSITKTLALLAVTVAALSGCAEYASHAGNVSPSASATTTTSSTDRSSNGVGPSLDGPLASGVLAKLTVKGKAAATGYDRNDKFGNGWKDPDGNKCDARQDILSRDMTRLSYKDAKKCTVASGRLADQYTGKTINWKVNSGSVDIDHAVALKNAWISGAQKLPQDQRVLLANDPLNLMASEASANRSKGYKNAAEWLPPHKSFRCQYVATQISVKRRYSLSVTQAEKDAMSKVLRTCPKQKAAKVTVLNSEAKTEPVRATTSK</sequence>
<evidence type="ECO:0000259" key="3">
    <source>
        <dbReference type="Pfam" id="PF07510"/>
    </source>
</evidence>
<keyword evidence="4" id="KW-0378">Hydrolase</keyword>